<evidence type="ECO:0008006" key="4">
    <source>
        <dbReference type="Google" id="ProtNLM"/>
    </source>
</evidence>
<sequence length="308" mass="35063">HHIDPDADTVITLRISSKRCAPWTEQQEATSSKSDKIRVKVPPPATPAPPSDEPSKSEERRIEYHVSSKHLKLASRWFKRAMGTETFLESSRSHEDNLYHVSAEDWDEDAFLFLMNALHLQQRKIPRPITLEMLAKIAMVVDYYDCGETLAYFAETWAVDAKANNDIPEKYCRDLVLWIWVSWVFKLEGDFKMSTEIALKQLNKGELSAWGLPIPDRILGELKTRRIQTIEAMIAGLHRWRDKFRSGSYQCPSGDSFFCGSILLGALDKQMHAMGLVSPSLQSPFENTSLAAVGKKVNSIQSPVWYPH</sequence>
<protein>
    <recommendedName>
        <fullName evidence="4">BTB domain-containing protein</fullName>
    </recommendedName>
</protein>
<dbReference type="EMBL" id="ML977318">
    <property type="protein sequence ID" value="KAF2117931.1"/>
    <property type="molecule type" value="Genomic_DNA"/>
</dbReference>
<dbReference type="AlphaFoldDB" id="A0A6A5ZHU8"/>
<gene>
    <name evidence="2" type="ORF">BDV96DRAFT_459735</name>
</gene>
<dbReference type="Proteomes" id="UP000799770">
    <property type="component" value="Unassembled WGS sequence"/>
</dbReference>
<organism evidence="2 3">
    <name type="scientific">Lophiotrema nucula</name>
    <dbReference type="NCBI Taxonomy" id="690887"/>
    <lineage>
        <taxon>Eukaryota</taxon>
        <taxon>Fungi</taxon>
        <taxon>Dikarya</taxon>
        <taxon>Ascomycota</taxon>
        <taxon>Pezizomycotina</taxon>
        <taxon>Dothideomycetes</taxon>
        <taxon>Pleosporomycetidae</taxon>
        <taxon>Pleosporales</taxon>
        <taxon>Lophiotremataceae</taxon>
        <taxon>Lophiotrema</taxon>
    </lineage>
</organism>
<name>A0A6A5ZHU8_9PLEO</name>
<evidence type="ECO:0000313" key="2">
    <source>
        <dbReference type="EMBL" id="KAF2117931.1"/>
    </source>
</evidence>
<feature type="non-terminal residue" evidence="2">
    <location>
        <position position="1"/>
    </location>
</feature>
<feature type="compositionally biased region" description="Pro residues" evidence="1">
    <location>
        <begin position="41"/>
        <end position="52"/>
    </location>
</feature>
<accession>A0A6A5ZHU8</accession>
<keyword evidence="3" id="KW-1185">Reference proteome</keyword>
<evidence type="ECO:0000313" key="3">
    <source>
        <dbReference type="Proteomes" id="UP000799770"/>
    </source>
</evidence>
<evidence type="ECO:0000256" key="1">
    <source>
        <dbReference type="SAM" id="MobiDB-lite"/>
    </source>
</evidence>
<dbReference type="OrthoDB" id="5326346at2759"/>
<feature type="region of interest" description="Disordered" evidence="1">
    <location>
        <begin position="21"/>
        <end position="60"/>
    </location>
</feature>
<proteinExistence type="predicted"/>
<reference evidence="2" key="1">
    <citation type="journal article" date="2020" name="Stud. Mycol.">
        <title>101 Dothideomycetes genomes: a test case for predicting lifestyles and emergence of pathogens.</title>
        <authorList>
            <person name="Haridas S."/>
            <person name="Albert R."/>
            <person name="Binder M."/>
            <person name="Bloem J."/>
            <person name="Labutti K."/>
            <person name="Salamov A."/>
            <person name="Andreopoulos B."/>
            <person name="Baker S."/>
            <person name="Barry K."/>
            <person name="Bills G."/>
            <person name="Bluhm B."/>
            <person name="Cannon C."/>
            <person name="Castanera R."/>
            <person name="Culley D."/>
            <person name="Daum C."/>
            <person name="Ezra D."/>
            <person name="Gonzalez J."/>
            <person name="Henrissat B."/>
            <person name="Kuo A."/>
            <person name="Liang C."/>
            <person name="Lipzen A."/>
            <person name="Lutzoni F."/>
            <person name="Magnuson J."/>
            <person name="Mondo S."/>
            <person name="Nolan M."/>
            <person name="Ohm R."/>
            <person name="Pangilinan J."/>
            <person name="Park H.-J."/>
            <person name="Ramirez L."/>
            <person name="Alfaro M."/>
            <person name="Sun H."/>
            <person name="Tritt A."/>
            <person name="Yoshinaga Y."/>
            <person name="Zwiers L.-H."/>
            <person name="Turgeon B."/>
            <person name="Goodwin S."/>
            <person name="Spatafora J."/>
            <person name="Crous P."/>
            <person name="Grigoriev I."/>
        </authorList>
    </citation>
    <scope>NUCLEOTIDE SEQUENCE</scope>
    <source>
        <strain evidence="2">CBS 627.86</strain>
    </source>
</reference>
<feature type="non-terminal residue" evidence="2">
    <location>
        <position position="308"/>
    </location>
</feature>